<dbReference type="EMBL" id="VWLE01000004">
    <property type="protein sequence ID" value="KAA3954821.1"/>
    <property type="molecule type" value="Genomic_DNA"/>
</dbReference>
<dbReference type="PROSITE" id="PS51257">
    <property type="entry name" value="PROKAR_LIPOPROTEIN"/>
    <property type="match status" value="1"/>
</dbReference>
<sequence length="114" mass="13066">MKKPNVNILYICVIFALITLFSCKGKGGTYRDGVFYPNDEKLAGSKKVTKPDGHEYIMFYNRDGTPQSGEGMHHPTCNKCKQLEKEGYYEHQFILKDGKNIHDPNCSVCKEWNN</sequence>
<gene>
    <name evidence="3" type="ORF">DWX70_08400</name>
    <name evidence="2" type="ORF">F3D71_00940</name>
</gene>
<evidence type="ECO:0000313" key="2">
    <source>
        <dbReference type="EMBL" id="KAA3954821.1"/>
    </source>
</evidence>
<evidence type="ECO:0000313" key="4">
    <source>
        <dbReference type="Proteomes" id="UP000266492"/>
    </source>
</evidence>
<keyword evidence="1" id="KW-0472">Membrane</keyword>
<dbReference type="Proteomes" id="UP000266492">
    <property type="component" value="Unassembled WGS sequence"/>
</dbReference>
<accession>A0A395W3G8</accession>
<dbReference type="AlphaFoldDB" id="A0A395W3G8"/>
<name>A0A395W3G8_BACOV</name>
<evidence type="ECO:0008006" key="6">
    <source>
        <dbReference type="Google" id="ProtNLM"/>
    </source>
</evidence>
<feature type="transmembrane region" description="Helical" evidence="1">
    <location>
        <begin position="6"/>
        <end position="23"/>
    </location>
</feature>
<dbReference type="RefSeq" id="WP_005679028.1">
    <property type="nucleotide sequence ID" value="NZ_CAKJZM010000002.1"/>
</dbReference>
<reference evidence="2 5" key="2">
    <citation type="journal article" date="2019" name="Nat. Med.">
        <title>A library of human gut bacterial isolates paired with longitudinal multiomics data enables mechanistic microbiome research.</title>
        <authorList>
            <person name="Poyet M."/>
            <person name="Groussin M."/>
            <person name="Gibbons S.M."/>
            <person name="Avila-Pacheco J."/>
            <person name="Jiang X."/>
            <person name="Kearney S.M."/>
            <person name="Perrotta A.R."/>
            <person name="Berdy B."/>
            <person name="Zhao S."/>
            <person name="Lieberman T.D."/>
            <person name="Swanson P.K."/>
            <person name="Smith M."/>
            <person name="Roesemann S."/>
            <person name="Alexander J.E."/>
            <person name="Rich S.A."/>
            <person name="Livny J."/>
            <person name="Vlamakis H."/>
            <person name="Clish C."/>
            <person name="Bullock K."/>
            <person name="Deik A."/>
            <person name="Scott J."/>
            <person name="Pierce K.A."/>
            <person name="Xavier R.J."/>
            <person name="Alm E.J."/>
        </authorList>
    </citation>
    <scope>NUCLEOTIDE SEQUENCE [LARGE SCALE GENOMIC DNA]</scope>
    <source>
        <strain evidence="2 5">BIOML-A163</strain>
    </source>
</reference>
<protein>
    <recommendedName>
        <fullName evidence="6">Lipoprotein</fullName>
    </recommendedName>
</protein>
<evidence type="ECO:0000313" key="3">
    <source>
        <dbReference type="EMBL" id="RGS85025.1"/>
    </source>
</evidence>
<evidence type="ECO:0000256" key="1">
    <source>
        <dbReference type="SAM" id="Phobius"/>
    </source>
</evidence>
<proteinExistence type="predicted"/>
<keyword evidence="1" id="KW-0812">Transmembrane</keyword>
<comment type="caution">
    <text evidence="3">The sequence shown here is derived from an EMBL/GenBank/DDBJ whole genome shotgun (WGS) entry which is preliminary data.</text>
</comment>
<dbReference type="EMBL" id="QRVZ01000005">
    <property type="protein sequence ID" value="RGS85025.1"/>
    <property type="molecule type" value="Genomic_DNA"/>
</dbReference>
<evidence type="ECO:0000313" key="5">
    <source>
        <dbReference type="Proteomes" id="UP000323717"/>
    </source>
</evidence>
<organism evidence="3 4">
    <name type="scientific">Bacteroides ovatus</name>
    <dbReference type="NCBI Taxonomy" id="28116"/>
    <lineage>
        <taxon>Bacteria</taxon>
        <taxon>Pseudomonadati</taxon>
        <taxon>Bacteroidota</taxon>
        <taxon>Bacteroidia</taxon>
        <taxon>Bacteroidales</taxon>
        <taxon>Bacteroidaceae</taxon>
        <taxon>Bacteroides</taxon>
    </lineage>
</organism>
<keyword evidence="1" id="KW-1133">Transmembrane helix</keyword>
<dbReference type="Proteomes" id="UP000323717">
    <property type="component" value="Unassembled WGS sequence"/>
</dbReference>
<reference evidence="3 4" key="1">
    <citation type="submission" date="2018-08" db="EMBL/GenBank/DDBJ databases">
        <title>A genome reference for cultivated species of the human gut microbiota.</title>
        <authorList>
            <person name="Zou Y."/>
            <person name="Xue W."/>
            <person name="Luo G."/>
        </authorList>
    </citation>
    <scope>NUCLEOTIDE SEQUENCE [LARGE SCALE GENOMIC DNA]</scope>
    <source>
        <strain evidence="3 4">AF20-9LB</strain>
    </source>
</reference>